<accession>A0A319EVK7</accession>
<proteinExistence type="predicted"/>
<keyword evidence="1" id="KW-0472">Membrane</keyword>
<keyword evidence="1" id="KW-1133">Transmembrane helix</keyword>
<keyword evidence="3" id="KW-1185">Reference proteome</keyword>
<dbReference type="EMBL" id="KZ826355">
    <property type="protein sequence ID" value="PYI05809.1"/>
    <property type="molecule type" value="Genomic_DNA"/>
</dbReference>
<evidence type="ECO:0000256" key="1">
    <source>
        <dbReference type="SAM" id="Phobius"/>
    </source>
</evidence>
<name>A0A319EVK7_ASPSB</name>
<sequence length="174" mass="19086">MYVSVAVASRLPGLSVSLPEPLVVAVWLRACLSAWLSTYLPTYLHYLLPAYLPAELGCLYACLPSQLVWLSAWTTLLHTAAQHRRHVYDHVLVLLLLLLVLLELVAVALDPSIFSLSVFRVSRLGMCQRTGRALWVGGWCSSLQDGVMMDWSTGSSQDSITLGSGTTSLVLIDE</sequence>
<protein>
    <submittedName>
        <fullName evidence="2">Uncharacterized protein</fullName>
    </submittedName>
</protein>
<evidence type="ECO:0000313" key="3">
    <source>
        <dbReference type="Proteomes" id="UP000248423"/>
    </source>
</evidence>
<gene>
    <name evidence="2" type="ORF">BO78DRAFT_387457</name>
</gene>
<evidence type="ECO:0000313" key="2">
    <source>
        <dbReference type="EMBL" id="PYI05809.1"/>
    </source>
</evidence>
<dbReference type="AlphaFoldDB" id="A0A319EVK7"/>
<dbReference type="Proteomes" id="UP000248423">
    <property type="component" value="Unassembled WGS sequence"/>
</dbReference>
<dbReference type="VEuPathDB" id="FungiDB:BO78DRAFT_387457"/>
<keyword evidence="1" id="KW-0812">Transmembrane</keyword>
<reference evidence="2 3" key="1">
    <citation type="submission" date="2018-02" db="EMBL/GenBank/DDBJ databases">
        <title>The genomes of Aspergillus section Nigri reveals drivers in fungal speciation.</title>
        <authorList>
            <consortium name="DOE Joint Genome Institute"/>
            <person name="Vesth T.C."/>
            <person name="Nybo J."/>
            <person name="Theobald S."/>
            <person name="Brandl J."/>
            <person name="Frisvad J.C."/>
            <person name="Nielsen K.F."/>
            <person name="Lyhne E.K."/>
            <person name="Kogle M.E."/>
            <person name="Kuo A."/>
            <person name="Riley R."/>
            <person name="Clum A."/>
            <person name="Nolan M."/>
            <person name="Lipzen A."/>
            <person name="Salamov A."/>
            <person name="Henrissat B."/>
            <person name="Wiebenga A."/>
            <person name="De vries R.P."/>
            <person name="Grigoriev I.V."/>
            <person name="Mortensen U.H."/>
            <person name="Andersen M.R."/>
            <person name="Baker S.E."/>
        </authorList>
    </citation>
    <scope>NUCLEOTIDE SEQUENCE [LARGE SCALE GENOMIC DNA]</scope>
    <source>
        <strain evidence="2 3">CBS 121057</strain>
    </source>
</reference>
<organism evidence="2 3">
    <name type="scientific">Aspergillus sclerotiicarbonarius (strain CBS 121057 / IBT 28362)</name>
    <dbReference type="NCBI Taxonomy" id="1448318"/>
    <lineage>
        <taxon>Eukaryota</taxon>
        <taxon>Fungi</taxon>
        <taxon>Dikarya</taxon>
        <taxon>Ascomycota</taxon>
        <taxon>Pezizomycotina</taxon>
        <taxon>Eurotiomycetes</taxon>
        <taxon>Eurotiomycetidae</taxon>
        <taxon>Eurotiales</taxon>
        <taxon>Aspergillaceae</taxon>
        <taxon>Aspergillus</taxon>
        <taxon>Aspergillus subgen. Circumdati</taxon>
    </lineage>
</organism>
<feature type="transmembrane region" description="Helical" evidence="1">
    <location>
        <begin position="92"/>
        <end position="119"/>
    </location>
</feature>